<protein>
    <submittedName>
        <fullName evidence="1">Uncharacterized protein</fullName>
    </submittedName>
</protein>
<evidence type="ECO:0000313" key="1">
    <source>
        <dbReference type="EMBL" id="OJD72793.1"/>
    </source>
</evidence>
<accession>A0A1J9U3Z8</accession>
<dbReference type="EMBL" id="MAOI01000134">
    <property type="protein sequence ID" value="OJD72793.1"/>
    <property type="molecule type" value="Genomic_DNA"/>
</dbReference>
<organism evidence="1 2">
    <name type="scientific">Bacillus paramycoides</name>
    <dbReference type="NCBI Taxonomy" id="2026194"/>
    <lineage>
        <taxon>Bacteria</taxon>
        <taxon>Bacillati</taxon>
        <taxon>Bacillota</taxon>
        <taxon>Bacilli</taxon>
        <taxon>Bacillales</taxon>
        <taxon>Bacillaceae</taxon>
        <taxon>Bacillus</taxon>
        <taxon>Bacillus cereus group</taxon>
    </lineage>
</organism>
<dbReference type="Proteomes" id="UP000182788">
    <property type="component" value="Unassembled WGS sequence"/>
</dbReference>
<sequence length="76" mass="9263">MCNERKDFKSVTLDVKIDDTKEIEDKQYELTYSMMYKTNYTNGKAERVLTFQYNWLAIKQDKRLLFNGQKNRKNLR</sequence>
<comment type="caution">
    <text evidence="1">The sequence shown here is derived from an EMBL/GenBank/DDBJ whole genome shotgun (WGS) entry which is preliminary data.</text>
</comment>
<name>A0A1J9U3Z8_9BACI</name>
<dbReference type="AlphaFoldDB" id="A0A1J9U3Z8"/>
<reference evidence="1 2" key="1">
    <citation type="submission" date="2016-06" db="EMBL/GenBank/DDBJ databases">
        <title>First insights into the genetic diversity and population structure of in the Bacillus cereus group bacteria from diverse marine environments.</title>
        <authorList>
            <person name="Liu Y."/>
            <person name="Lai Q."/>
            <person name="Shao Z."/>
        </authorList>
    </citation>
    <scope>NUCLEOTIDE SEQUENCE [LARGE SCALE GENOMIC DNA]</scope>
    <source>
        <strain evidence="1 2">NH24A2</strain>
    </source>
</reference>
<proteinExistence type="predicted"/>
<gene>
    <name evidence="1" type="ORF">BAU28_07440</name>
</gene>
<evidence type="ECO:0000313" key="2">
    <source>
        <dbReference type="Proteomes" id="UP000182788"/>
    </source>
</evidence>